<comment type="similarity">
    <text evidence="3">In the C-terminal section; belongs to the AccA family.</text>
</comment>
<keyword evidence="17" id="KW-0862">Zinc</keyword>
<feature type="binding site" evidence="17">
    <location>
        <position position="49"/>
    </location>
    <ligand>
        <name>Zn(2+)</name>
        <dbReference type="ChEBI" id="CHEBI:29105"/>
    </ligand>
</feature>
<keyword evidence="13 16" id="KW-0275">Fatty acid biosynthesis</keyword>
<evidence type="ECO:0000256" key="13">
    <source>
        <dbReference type="ARBA" id="ARBA00023160"/>
    </source>
</evidence>
<evidence type="ECO:0000256" key="8">
    <source>
        <dbReference type="ARBA" id="ARBA00022679"/>
    </source>
</evidence>
<dbReference type="InterPro" id="IPR000438">
    <property type="entry name" value="Acetyl_CoA_COase_Trfase_b_su"/>
</dbReference>
<evidence type="ECO:0000256" key="5">
    <source>
        <dbReference type="ARBA" id="ARBA00011664"/>
    </source>
</evidence>
<comment type="catalytic activity">
    <reaction evidence="15 16">
        <text>N(6)-carboxybiotinyl-L-lysyl-[protein] + acetyl-CoA = N(6)-biotinyl-L-lysyl-[protein] + malonyl-CoA</text>
        <dbReference type="Rhea" id="RHEA:54728"/>
        <dbReference type="Rhea" id="RHEA-COMP:10505"/>
        <dbReference type="Rhea" id="RHEA-COMP:10506"/>
        <dbReference type="ChEBI" id="CHEBI:57288"/>
        <dbReference type="ChEBI" id="CHEBI:57384"/>
        <dbReference type="ChEBI" id="CHEBI:83144"/>
        <dbReference type="ChEBI" id="CHEBI:83145"/>
        <dbReference type="EC" id="2.1.3.15"/>
    </reaction>
</comment>
<keyword evidence="12 16" id="KW-0443">Lipid metabolism</keyword>
<dbReference type="Gene3D" id="3.90.226.10">
    <property type="entry name" value="2-enoyl-CoA Hydratase, Chain A, domain 1"/>
    <property type="match status" value="2"/>
</dbReference>
<comment type="subcellular location">
    <subcellularLocation>
        <location evidence="1 16">Cytoplasm</location>
    </subcellularLocation>
</comment>
<dbReference type="EMBL" id="CADCWM010000904">
    <property type="protein sequence ID" value="CAA9584207.1"/>
    <property type="molecule type" value="Genomic_DNA"/>
</dbReference>
<evidence type="ECO:0000256" key="4">
    <source>
        <dbReference type="ARBA" id="ARBA00010284"/>
    </source>
</evidence>
<dbReference type="InterPro" id="IPR034733">
    <property type="entry name" value="AcCoA_carboxyl_beta"/>
</dbReference>
<feature type="compositionally biased region" description="Basic and acidic residues" evidence="18">
    <location>
        <begin position="625"/>
        <end position="635"/>
    </location>
</feature>
<feature type="domain" description="CoA carboxyltransferase C-terminal" evidence="20">
    <location>
        <begin position="297"/>
        <end position="541"/>
    </location>
</feature>
<dbReference type="AlphaFoldDB" id="A0A6J4VNR3"/>
<comment type="cofactor">
    <cofactor evidence="17">
        <name>Zn(2+)</name>
        <dbReference type="ChEBI" id="CHEBI:29105"/>
    </cofactor>
    <text evidence="17">Binds 1 zinc ion per subunit.</text>
</comment>
<comment type="function">
    <text evidence="16">Component of the acetyl coenzyme A carboxylase (ACC) complex. First, biotin carboxylase catalyzes the carboxylation of biotin on its carrier protein (BCCP) and then the CO(2) group is transferred by the carboxyltransferase to acetyl-CoA to form malonyl-CoA.</text>
</comment>
<dbReference type="GO" id="GO:0006633">
    <property type="term" value="P:fatty acid biosynthetic process"/>
    <property type="evidence" value="ECO:0007669"/>
    <property type="project" value="UniProtKB-KW"/>
</dbReference>
<dbReference type="GO" id="GO:0008270">
    <property type="term" value="F:zinc ion binding"/>
    <property type="evidence" value="ECO:0007669"/>
    <property type="project" value="UniProtKB-UniRule"/>
</dbReference>
<comment type="subunit">
    <text evidence="5">Acetyl-CoA carboxylase is a heterotetramer composed of biotin carboxyl carrier protein (AccB), biotin carboxylase (AccC) and two subunits of ACCase subunit beta/alpha.</text>
</comment>
<feature type="binding site" evidence="17">
    <location>
        <position position="46"/>
    </location>
    <ligand>
        <name>Zn(2+)</name>
        <dbReference type="ChEBI" id="CHEBI:29105"/>
    </ligand>
</feature>
<dbReference type="NCBIfam" id="NF041504">
    <property type="entry name" value="AccA_sub"/>
    <property type="match status" value="1"/>
</dbReference>
<evidence type="ECO:0000256" key="3">
    <source>
        <dbReference type="ARBA" id="ARBA00006276"/>
    </source>
</evidence>
<comment type="similarity">
    <text evidence="16">Belongs to the AccA family.</text>
</comment>
<feature type="zinc finger region" description="C4-type" evidence="17">
    <location>
        <begin position="27"/>
        <end position="49"/>
    </location>
</feature>
<dbReference type="PRINTS" id="PR01070">
    <property type="entry name" value="ACCCTRFRASEB"/>
</dbReference>
<keyword evidence="17" id="KW-0863">Zinc-finger</keyword>
<evidence type="ECO:0000259" key="19">
    <source>
        <dbReference type="PROSITE" id="PS50980"/>
    </source>
</evidence>
<keyword evidence="8 16" id="KW-0808">Transferase</keyword>
<feature type="region of interest" description="Disordered" evidence="18">
    <location>
        <begin position="605"/>
        <end position="635"/>
    </location>
</feature>
<feature type="domain" description="CoA carboxyltransferase N-terminal" evidence="19">
    <location>
        <begin position="23"/>
        <end position="292"/>
    </location>
</feature>
<evidence type="ECO:0000256" key="1">
    <source>
        <dbReference type="ARBA" id="ARBA00004496"/>
    </source>
</evidence>
<name>A0A6J4VNR3_9BACT</name>
<evidence type="ECO:0000256" key="14">
    <source>
        <dbReference type="ARBA" id="ARBA00025280"/>
    </source>
</evidence>
<accession>A0A6J4VNR3</accession>
<dbReference type="HAMAP" id="MF_01395">
    <property type="entry name" value="AcetylCoA_CT_beta"/>
    <property type="match status" value="1"/>
</dbReference>
<dbReference type="Pfam" id="PF01039">
    <property type="entry name" value="Carboxyl_trans"/>
    <property type="match status" value="1"/>
</dbReference>
<dbReference type="HAMAP" id="MF_00823">
    <property type="entry name" value="AcetylCoA_CT_alpha"/>
    <property type="match status" value="1"/>
</dbReference>
<comment type="subunit">
    <text evidence="16">Acetyl-CoA carboxylase is a heterohexamer composed of biotin carboxyl carrier protein (AccB), biotin carboxylase (AccC) and two subunits each of ACCase subunit alpha (AccA) and ACCase subunit beta (AccD).</text>
</comment>
<organism evidence="21">
    <name type="scientific">uncultured Thermomicrobiales bacterium</name>
    <dbReference type="NCBI Taxonomy" id="1645740"/>
    <lineage>
        <taxon>Bacteria</taxon>
        <taxon>Pseudomonadati</taxon>
        <taxon>Thermomicrobiota</taxon>
        <taxon>Thermomicrobia</taxon>
        <taxon>Thermomicrobiales</taxon>
        <taxon>environmental samples</taxon>
    </lineage>
</organism>
<keyword evidence="6 16" id="KW-0963">Cytoplasm</keyword>
<dbReference type="SUPFAM" id="SSF52096">
    <property type="entry name" value="ClpP/crotonase"/>
    <property type="match status" value="2"/>
</dbReference>
<keyword evidence="21" id="KW-0436">Ligase</keyword>
<dbReference type="GO" id="GO:0003989">
    <property type="term" value="F:acetyl-CoA carboxylase activity"/>
    <property type="evidence" value="ECO:0007669"/>
    <property type="project" value="InterPro"/>
</dbReference>
<evidence type="ECO:0000256" key="16">
    <source>
        <dbReference type="HAMAP-Rule" id="MF_00823"/>
    </source>
</evidence>
<protein>
    <recommendedName>
        <fullName evidence="16 17">Multifunctional fusion protein</fullName>
    </recommendedName>
    <domain>
        <recommendedName>
            <fullName evidence="16">Acetyl-coenzyme A carboxylase carboxyl transferase subunit alpha</fullName>
            <shortName evidence="16">ACCase subunit alpha</shortName>
            <shortName evidence="16">Acetyl-CoA carboxylase carboxyltransferase subunit alpha</shortName>
            <ecNumber evidence="16">2.1.3.15</ecNumber>
        </recommendedName>
    </domain>
    <domain>
        <recommendedName>
            <fullName evidence="17">Acetyl-coenzyme A carboxylase carboxyl transferase subunit beta</fullName>
            <shortName evidence="17">ACCase subunit beta</shortName>
            <shortName evidence="17">Acetyl-CoA carboxylase carboxyltransferase subunit beta</shortName>
        </recommendedName>
    </domain>
</protein>
<dbReference type="GO" id="GO:0009317">
    <property type="term" value="C:acetyl-CoA carboxylase complex"/>
    <property type="evidence" value="ECO:0007669"/>
    <property type="project" value="InterPro"/>
</dbReference>
<keyword evidence="7 16" id="KW-0444">Lipid biosynthesis</keyword>
<dbReference type="GO" id="GO:2001295">
    <property type="term" value="P:malonyl-CoA biosynthetic process"/>
    <property type="evidence" value="ECO:0007669"/>
    <property type="project" value="UniProtKB-UniRule"/>
</dbReference>
<dbReference type="GO" id="GO:0016743">
    <property type="term" value="F:carboxyl- or carbamoyltransferase activity"/>
    <property type="evidence" value="ECO:0007669"/>
    <property type="project" value="UniProtKB-UniRule"/>
</dbReference>
<feature type="binding site" evidence="17">
    <location>
        <position position="30"/>
    </location>
    <ligand>
        <name>Zn(2+)</name>
        <dbReference type="ChEBI" id="CHEBI:29105"/>
    </ligand>
</feature>
<keyword evidence="9 16" id="KW-0547">Nucleotide-binding</keyword>
<comment type="function">
    <text evidence="14 17">Component of the acetyl coenzyme A carboxylase (ACC) complex. Biotin carboxylase (BC) catalyzes the carboxylation of biotin on its carrier protein (BCCP) and then the CO(2) group is transferred by the transcarboxylase to acetyl-CoA to form malonyl-CoA.</text>
</comment>
<dbReference type="GO" id="GO:0005524">
    <property type="term" value="F:ATP binding"/>
    <property type="evidence" value="ECO:0007669"/>
    <property type="project" value="UniProtKB-KW"/>
</dbReference>
<keyword evidence="10 16" id="KW-0276">Fatty acid metabolism</keyword>
<evidence type="ECO:0000313" key="21">
    <source>
        <dbReference type="EMBL" id="CAA9584207.1"/>
    </source>
</evidence>
<evidence type="ECO:0000256" key="15">
    <source>
        <dbReference type="ARBA" id="ARBA00049152"/>
    </source>
</evidence>
<evidence type="ECO:0000256" key="7">
    <source>
        <dbReference type="ARBA" id="ARBA00022516"/>
    </source>
</evidence>
<evidence type="ECO:0000256" key="2">
    <source>
        <dbReference type="ARBA" id="ARBA00004956"/>
    </source>
</evidence>
<dbReference type="PANTHER" id="PTHR42853">
    <property type="entry name" value="ACETYL-COENZYME A CARBOXYLASE CARBOXYL TRANSFERASE SUBUNIT ALPHA"/>
    <property type="match status" value="1"/>
</dbReference>
<dbReference type="InterPro" id="IPR011762">
    <property type="entry name" value="COA_CT_N"/>
</dbReference>
<dbReference type="InterPro" id="IPR011763">
    <property type="entry name" value="COA_CT_C"/>
</dbReference>
<evidence type="ECO:0000259" key="20">
    <source>
        <dbReference type="PROSITE" id="PS50989"/>
    </source>
</evidence>
<evidence type="ECO:0000256" key="6">
    <source>
        <dbReference type="ARBA" id="ARBA00022490"/>
    </source>
</evidence>
<dbReference type="PROSITE" id="PS50989">
    <property type="entry name" value="COA_CT_CTER"/>
    <property type="match status" value="1"/>
</dbReference>
<evidence type="ECO:0000256" key="11">
    <source>
        <dbReference type="ARBA" id="ARBA00022840"/>
    </source>
</evidence>
<keyword evidence="17" id="KW-0479">Metal-binding</keyword>
<dbReference type="PANTHER" id="PTHR42853:SF3">
    <property type="entry name" value="ACETYL-COENZYME A CARBOXYLASE CARBOXYL TRANSFERASE SUBUNIT ALPHA, CHLOROPLASTIC"/>
    <property type="match status" value="1"/>
</dbReference>
<dbReference type="UniPathway" id="UPA00655">
    <property type="reaction ID" value="UER00711"/>
</dbReference>
<evidence type="ECO:0000256" key="12">
    <source>
        <dbReference type="ARBA" id="ARBA00023098"/>
    </source>
</evidence>
<comment type="pathway">
    <text evidence="2 16">Lipid metabolism; malonyl-CoA biosynthesis; malonyl-CoA from acetyl-CoA: step 1/1.</text>
</comment>
<dbReference type="PROSITE" id="PS50980">
    <property type="entry name" value="COA_CT_NTER"/>
    <property type="match status" value="1"/>
</dbReference>
<dbReference type="InterPro" id="IPR029045">
    <property type="entry name" value="ClpP/crotonase-like_dom_sf"/>
</dbReference>
<reference evidence="21" key="1">
    <citation type="submission" date="2020-02" db="EMBL/GenBank/DDBJ databases">
        <authorList>
            <person name="Meier V. D."/>
        </authorList>
    </citation>
    <scope>NUCLEOTIDE SEQUENCE</scope>
    <source>
        <strain evidence="21">AVDCRST_MAG88</strain>
    </source>
</reference>
<gene>
    <name evidence="16" type="primary">accA</name>
    <name evidence="17" type="synonym">accD</name>
    <name evidence="21" type="ORF">AVDCRST_MAG88-3716</name>
</gene>
<dbReference type="InterPro" id="IPR001095">
    <property type="entry name" value="Acetyl_CoA_COase_a_su"/>
</dbReference>
<feature type="binding site" evidence="17">
    <location>
        <position position="27"/>
    </location>
    <ligand>
        <name>Zn(2+)</name>
        <dbReference type="ChEBI" id="CHEBI:29105"/>
    </ligand>
</feature>
<keyword evidence="11 16" id="KW-0067">ATP-binding</keyword>
<sequence>MHNSPSRETQEGSGAAEGATSHGSTSCPTCKAAVAGTAGYRRWRVCEGCQRHFPLGAAERIAMLADHGSFKEMHGDLRPADPLGFADRLPYPQRLREAQERTGLGEAVVTGTAQIDGRDCVLIVLDFNFLGGTMGTVVGEKVTLALEFAAAHRLPGIAVCSSGGARMQEGMLSLVQMAKTTAAAVRLHAARVPLISVLTDPTTGGIYASFANQGDVILAEPGALIGFAGPRVIEQTTGELPPEGTHRAEFLLEHGLIDALVPRARLRGTLATLLSFVSGHYQVSRRSAGRHGEALPQVESDAPASAWEAVRLARHPDRPTALDYIGRIFPTFVELHGDRLFGDDPAIVTGLGALGERGVVVIAQERGRGAARDLRRGGRPYPEGYRKALRMLRLAARWNLPVLTFIDTPGAYPGFEAEARGLALALSECLGYMSVVPVPTIATVIGEGGSGGALALAVADRVLMLEHAIYSVIAPEGAAAILYRDAGRASELASALKLTAHDCLQLAVIDTLVPEPEDGAHRDPDYAAALLRSYLLDALIALGEGTARRRVDARYKRFRGMGRDLSRYQQVVGREVAELARRVEPERGVRARFGRLAEILAARLPHRDGGGQGEGHLASAHARGPRRDGGGDVDG</sequence>
<proteinExistence type="inferred from homology"/>
<dbReference type="EC" id="2.1.3.15" evidence="16"/>
<comment type="similarity">
    <text evidence="17">Belongs to the AccD/PCCB family.</text>
</comment>
<dbReference type="Pfam" id="PF03255">
    <property type="entry name" value="ACCA"/>
    <property type="match status" value="1"/>
</dbReference>
<evidence type="ECO:0000256" key="10">
    <source>
        <dbReference type="ARBA" id="ARBA00022832"/>
    </source>
</evidence>
<evidence type="ECO:0000256" key="17">
    <source>
        <dbReference type="HAMAP-Rule" id="MF_01395"/>
    </source>
</evidence>
<evidence type="ECO:0000256" key="18">
    <source>
        <dbReference type="SAM" id="MobiDB-lite"/>
    </source>
</evidence>
<evidence type="ECO:0000256" key="9">
    <source>
        <dbReference type="ARBA" id="ARBA00022741"/>
    </source>
</evidence>
<comment type="similarity">
    <text evidence="4">In the N-terminal section; belongs to the AccD/PCCB family.</text>
</comment>
<feature type="region of interest" description="Disordered" evidence="18">
    <location>
        <begin position="1"/>
        <end position="28"/>
    </location>
</feature>